<protein>
    <submittedName>
        <fullName evidence="2">Uncharacterized protein</fullName>
    </submittedName>
</protein>
<reference evidence="2 3" key="1">
    <citation type="journal article" date="2016" name="Nat. Commun.">
        <title>Thousands of microbial genomes shed light on interconnected biogeochemical processes in an aquifer system.</title>
        <authorList>
            <person name="Anantharaman K."/>
            <person name="Brown C.T."/>
            <person name="Hug L.A."/>
            <person name="Sharon I."/>
            <person name="Castelle C.J."/>
            <person name="Probst A.J."/>
            <person name="Thomas B.C."/>
            <person name="Singh A."/>
            <person name="Wilkins M.J."/>
            <person name="Karaoz U."/>
            <person name="Brodie E.L."/>
            <person name="Williams K.H."/>
            <person name="Hubbard S.S."/>
            <person name="Banfield J.F."/>
        </authorList>
    </citation>
    <scope>NUCLEOTIDE SEQUENCE [LARGE SCALE GENOMIC DNA]</scope>
</reference>
<sequence length="86" mass="10136">MAIIMISKEQFLIEHNKLSPLNLQATFALLTKFQEEKKPLLKDSDWSVDKLRIPLISWLLALPAEESKRSKEKKEKQIFKNYPETH</sequence>
<comment type="caution">
    <text evidence="2">The sequence shown here is derived from an EMBL/GenBank/DDBJ whole genome shotgun (WGS) entry which is preliminary data.</text>
</comment>
<dbReference type="Proteomes" id="UP000178632">
    <property type="component" value="Unassembled WGS sequence"/>
</dbReference>
<dbReference type="EMBL" id="MHPE01000025">
    <property type="protein sequence ID" value="OGZ76815.1"/>
    <property type="molecule type" value="Genomic_DNA"/>
</dbReference>
<name>A0A1G2IPY0_9BACT</name>
<feature type="region of interest" description="Disordered" evidence="1">
    <location>
        <begin position="66"/>
        <end position="86"/>
    </location>
</feature>
<evidence type="ECO:0000313" key="2">
    <source>
        <dbReference type="EMBL" id="OGZ76815.1"/>
    </source>
</evidence>
<evidence type="ECO:0000256" key="1">
    <source>
        <dbReference type="SAM" id="MobiDB-lite"/>
    </source>
</evidence>
<gene>
    <name evidence="2" type="ORF">A3G45_01695</name>
</gene>
<organism evidence="2 3">
    <name type="scientific">Candidatus Staskawiczbacteria bacterium RIFCSPLOWO2_12_FULL_37_15</name>
    <dbReference type="NCBI Taxonomy" id="1802218"/>
    <lineage>
        <taxon>Bacteria</taxon>
        <taxon>Candidatus Staskawicziibacteriota</taxon>
    </lineage>
</organism>
<proteinExistence type="predicted"/>
<dbReference type="AlphaFoldDB" id="A0A1G2IPY0"/>
<accession>A0A1G2IPY0</accession>
<evidence type="ECO:0000313" key="3">
    <source>
        <dbReference type="Proteomes" id="UP000178632"/>
    </source>
</evidence>